<organism evidence="1 2">
    <name type="scientific">Elysia crispata</name>
    <name type="common">lettuce slug</name>
    <dbReference type="NCBI Taxonomy" id="231223"/>
    <lineage>
        <taxon>Eukaryota</taxon>
        <taxon>Metazoa</taxon>
        <taxon>Spiralia</taxon>
        <taxon>Lophotrochozoa</taxon>
        <taxon>Mollusca</taxon>
        <taxon>Gastropoda</taxon>
        <taxon>Heterobranchia</taxon>
        <taxon>Euthyneura</taxon>
        <taxon>Panpulmonata</taxon>
        <taxon>Sacoglossa</taxon>
        <taxon>Placobranchoidea</taxon>
        <taxon>Plakobranchidae</taxon>
        <taxon>Elysia</taxon>
    </lineage>
</organism>
<evidence type="ECO:0000313" key="2">
    <source>
        <dbReference type="Proteomes" id="UP001283361"/>
    </source>
</evidence>
<evidence type="ECO:0000313" key="1">
    <source>
        <dbReference type="EMBL" id="KAK3766384.1"/>
    </source>
</evidence>
<dbReference type="AlphaFoldDB" id="A0AAE0ZBE6"/>
<name>A0AAE0ZBE6_9GAST</name>
<keyword evidence="2" id="KW-1185">Reference proteome</keyword>
<reference evidence="1" key="1">
    <citation type="journal article" date="2023" name="G3 (Bethesda)">
        <title>A reference genome for the long-term kleptoplast-retaining sea slug Elysia crispata morphotype clarki.</title>
        <authorList>
            <person name="Eastman K.E."/>
            <person name="Pendleton A.L."/>
            <person name="Shaikh M.A."/>
            <person name="Suttiyut T."/>
            <person name="Ogas R."/>
            <person name="Tomko P."/>
            <person name="Gavelis G."/>
            <person name="Widhalm J.R."/>
            <person name="Wisecaver J.H."/>
        </authorList>
    </citation>
    <scope>NUCLEOTIDE SEQUENCE</scope>
    <source>
        <strain evidence="1">ECLA1</strain>
    </source>
</reference>
<accession>A0AAE0ZBE6</accession>
<dbReference type="Proteomes" id="UP001283361">
    <property type="component" value="Unassembled WGS sequence"/>
</dbReference>
<comment type="caution">
    <text evidence="1">The sequence shown here is derived from an EMBL/GenBank/DDBJ whole genome shotgun (WGS) entry which is preliminary data.</text>
</comment>
<proteinExistence type="predicted"/>
<sequence length="126" mass="14164">MSVRSTLSRCHFKQNVVKCDSGSEGPLEFLREAKRRVMCDALRTIPGEVDTFCCLHNPKLYFRYSVCSTISSYIAPARFVAQSQAVLSQLALERYEQISRSAGLPPRQTGRVSSPPAECAMFIKRE</sequence>
<gene>
    <name evidence="1" type="ORF">RRG08_056058</name>
</gene>
<dbReference type="EMBL" id="JAWDGP010004234">
    <property type="protein sequence ID" value="KAK3766384.1"/>
    <property type="molecule type" value="Genomic_DNA"/>
</dbReference>
<protein>
    <submittedName>
        <fullName evidence="1">Uncharacterized protein</fullName>
    </submittedName>
</protein>